<keyword evidence="2 5" id="KW-0547">Nucleotide-binding</keyword>
<dbReference type="SMART" id="SM00220">
    <property type="entry name" value="S_TKc"/>
    <property type="match status" value="1"/>
</dbReference>
<keyword evidence="9" id="KW-1185">Reference proteome</keyword>
<feature type="transmembrane region" description="Helical" evidence="6">
    <location>
        <begin position="371"/>
        <end position="391"/>
    </location>
</feature>
<evidence type="ECO:0000259" key="7">
    <source>
        <dbReference type="PROSITE" id="PS50011"/>
    </source>
</evidence>
<evidence type="ECO:0000256" key="3">
    <source>
        <dbReference type="ARBA" id="ARBA00022777"/>
    </source>
</evidence>
<dbReference type="InterPro" id="IPR011009">
    <property type="entry name" value="Kinase-like_dom_sf"/>
</dbReference>
<proteinExistence type="predicted"/>
<keyword evidence="6" id="KW-0812">Transmembrane</keyword>
<evidence type="ECO:0000313" key="9">
    <source>
        <dbReference type="Proteomes" id="UP001595533"/>
    </source>
</evidence>
<dbReference type="PROSITE" id="PS00107">
    <property type="entry name" value="PROTEIN_KINASE_ATP"/>
    <property type="match status" value="1"/>
</dbReference>
<dbReference type="PROSITE" id="PS50011">
    <property type="entry name" value="PROTEIN_KINASE_DOM"/>
    <property type="match status" value="1"/>
</dbReference>
<dbReference type="Gene3D" id="3.30.200.20">
    <property type="entry name" value="Phosphorylase Kinase, domain 1"/>
    <property type="match status" value="1"/>
</dbReference>
<keyword evidence="6" id="KW-1133">Transmembrane helix</keyword>
<dbReference type="Pfam" id="PF13424">
    <property type="entry name" value="TPR_12"/>
    <property type="match status" value="1"/>
</dbReference>
<dbReference type="Gene3D" id="1.25.40.10">
    <property type="entry name" value="Tetratricopeptide repeat domain"/>
    <property type="match status" value="2"/>
</dbReference>
<evidence type="ECO:0000256" key="4">
    <source>
        <dbReference type="ARBA" id="ARBA00022840"/>
    </source>
</evidence>
<organism evidence="8 9">
    <name type="scientific">Marinicella sediminis</name>
    <dbReference type="NCBI Taxonomy" id="1792834"/>
    <lineage>
        <taxon>Bacteria</taxon>
        <taxon>Pseudomonadati</taxon>
        <taxon>Pseudomonadota</taxon>
        <taxon>Gammaproteobacteria</taxon>
        <taxon>Lysobacterales</taxon>
        <taxon>Marinicellaceae</taxon>
        <taxon>Marinicella</taxon>
    </lineage>
</organism>
<dbReference type="SMART" id="SM00028">
    <property type="entry name" value="TPR"/>
    <property type="match status" value="5"/>
</dbReference>
<sequence>MNDINVTQWKQANAVYQQLMDLTVSAALDKLNGMTGLDDGIKSMVLALISSGNQSSQYLQQWATPELTAGSDQADYQADDQLGDYRLEVALGEGGMSRVFRAVRLDGERQKPVAIKVFKKSVMTPALISRFAVEQDILAELTHPNIINMHHGGTSESGSPYIVMDLIEEARDIDVYAAEHQLSRRRKLAFIITAGQAIAFAHHNLIVHRDIKPSNLLVDQQGQLKVVDFGIAKLMTRAEAPQKTTIMALTPTFAAPEQINSGQISVTTDVFSLAVVALQLLIGESPLPADRLLKSCAEDEEHVRQLLKSRIDDADLRNILNQALQQDPEKRYRNMDSFVQDLQAWMDNKPVMASPDSWWYRSKKFAQRRSALFATLVTLVVMSLLGVTLLAHQVEKTRGEALKALEVKDFMLGVFSVVNPDQSQGDRILARDLLAQAVAELKQQDFSDQATQVELLSSLGTAQSQLGLYPAAKDTFAAALKLDARAMNARLGEIDVLLTENEFAAAESRLAEVRPLLEQPAHQAEWLLLHAKMLSFNGDYAAALDEARQAVSQFAALQLHKQKLQASRQVANVLFLQSESPRAAELLQQELTSLTPLLGPTNTMVLAAQNDLVELFNDVGDYDQAIKYSESLIDNITTVLGEEHPFLVQAYITRAGTSRATGAIEEAGEFAKRALNLSQTVNGETHQATARAMNLMAVISYVRGDLENALERMREASRLFDQAMGADHPESWDVKTNLVALLNMNGQYDEAISTVKPLYETQREELGASHRSTIYSQTILARLYGDVGRLDEARLLGEDLLVNAMADLGQGHPLTIGGHFTLARIYQKQGELAAAIQLMERVINHESWQDDNERVITAYNSLADLYLEDAQSEQARLYKDKSLQAARNLLGEEAPRTVAQMLKSIAFYQHVDQPDQAVQLIDRVKQLLLENQQLPASFAEQLQALEKPQG</sequence>
<evidence type="ECO:0000313" key="8">
    <source>
        <dbReference type="EMBL" id="MFC3194465.1"/>
    </source>
</evidence>
<dbReference type="Pfam" id="PF13374">
    <property type="entry name" value="TPR_10"/>
    <property type="match status" value="1"/>
</dbReference>
<comment type="caution">
    <text evidence="8">The sequence shown here is derived from an EMBL/GenBank/DDBJ whole genome shotgun (WGS) entry which is preliminary data.</text>
</comment>
<accession>A0ABV7J8K0</accession>
<dbReference type="InterPro" id="IPR008271">
    <property type="entry name" value="Ser/Thr_kinase_AS"/>
</dbReference>
<dbReference type="PANTHER" id="PTHR43289">
    <property type="entry name" value="MITOGEN-ACTIVATED PROTEIN KINASE KINASE KINASE 20-RELATED"/>
    <property type="match status" value="1"/>
</dbReference>
<dbReference type="InterPro" id="IPR017441">
    <property type="entry name" value="Protein_kinase_ATP_BS"/>
</dbReference>
<feature type="domain" description="Protein kinase" evidence="7">
    <location>
        <begin position="85"/>
        <end position="346"/>
    </location>
</feature>
<dbReference type="Pfam" id="PF00069">
    <property type="entry name" value="Pkinase"/>
    <property type="match status" value="1"/>
</dbReference>
<dbReference type="InterPro" id="IPR000719">
    <property type="entry name" value="Prot_kinase_dom"/>
</dbReference>
<gene>
    <name evidence="8" type="ORF">ACFODZ_09450</name>
</gene>
<evidence type="ECO:0000256" key="6">
    <source>
        <dbReference type="SAM" id="Phobius"/>
    </source>
</evidence>
<dbReference type="Gene3D" id="1.10.510.10">
    <property type="entry name" value="Transferase(Phosphotransferase) domain 1"/>
    <property type="match status" value="1"/>
</dbReference>
<evidence type="ECO:0000256" key="1">
    <source>
        <dbReference type="ARBA" id="ARBA00022679"/>
    </source>
</evidence>
<keyword evidence="6" id="KW-0472">Membrane</keyword>
<dbReference type="Proteomes" id="UP001595533">
    <property type="component" value="Unassembled WGS sequence"/>
</dbReference>
<dbReference type="EMBL" id="JBHRTS010000004">
    <property type="protein sequence ID" value="MFC3194465.1"/>
    <property type="molecule type" value="Genomic_DNA"/>
</dbReference>
<dbReference type="CDD" id="cd14014">
    <property type="entry name" value="STKc_PknB_like"/>
    <property type="match status" value="1"/>
</dbReference>
<dbReference type="SUPFAM" id="SSF48452">
    <property type="entry name" value="TPR-like"/>
    <property type="match status" value="4"/>
</dbReference>
<dbReference type="PANTHER" id="PTHR43289:SF34">
    <property type="entry name" value="SERINE_THREONINE-PROTEIN KINASE YBDM-RELATED"/>
    <property type="match status" value="1"/>
</dbReference>
<dbReference type="Pfam" id="PF13181">
    <property type="entry name" value="TPR_8"/>
    <property type="match status" value="1"/>
</dbReference>
<dbReference type="RefSeq" id="WP_077411172.1">
    <property type="nucleotide sequence ID" value="NZ_JBHRTS010000004.1"/>
</dbReference>
<keyword evidence="1" id="KW-0808">Transferase</keyword>
<dbReference type="SUPFAM" id="SSF56112">
    <property type="entry name" value="Protein kinase-like (PK-like)"/>
    <property type="match status" value="1"/>
</dbReference>
<evidence type="ECO:0000256" key="5">
    <source>
        <dbReference type="PROSITE-ProRule" id="PRU10141"/>
    </source>
</evidence>
<name>A0ABV7J8K0_9GAMM</name>
<protein>
    <submittedName>
        <fullName evidence="8">Tetratricopeptide repeat protein</fullName>
    </submittedName>
</protein>
<feature type="binding site" evidence="5">
    <location>
        <position position="116"/>
    </location>
    <ligand>
        <name>ATP</name>
        <dbReference type="ChEBI" id="CHEBI:30616"/>
    </ligand>
</feature>
<keyword evidence="4 5" id="KW-0067">ATP-binding</keyword>
<dbReference type="InterPro" id="IPR011990">
    <property type="entry name" value="TPR-like_helical_dom_sf"/>
</dbReference>
<dbReference type="PROSITE" id="PS00108">
    <property type="entry name" value="PROTEIN_KINASE_ST"/>
    <property type="match status" value="1"/>
</dbReference>
<dbReference type="InterPro" id="IPR019734">
    <property type="entry name" value="TPR_rpt"/>
</dbReference>
<evidence type="ECO:0000256" key="2">
    <source>
        <dbReference type="ARBA" id="ARBA00022741"/>
    </source>
</evidence>
<reference evidence="9" key="1">
    <citation type="journal article" date="2019" name="Int. J. Syst. Evol. Microbiol.">
        <title>The Global Catalogue of Microorganisms (GCM) 10K type strain sequencing project: providing services to taxonomists for standard genome sequencing and annotation.</title>
        <authorList>
            <consortium name="The Broad Institute Genomics Platform"/>
            <consortium name="The Broad Institute Genome Sequencing Center for Infectious Disease"/>
            <person name="Wu L."/>
            <person name="Ma J."/>
        </authorList>
    </citation>
    <scope>NUCLEOTIDE SEQUENCE [LARGE SCALE GENOMIC DNA]</scope>
    <source>
        <strain evidence="9">KCTC 42953</strain>
    </source>
</reference>
<keyword evidence="3" id="KW-0418">Kinase</keyword>